<dbReference type="InterPro" id="IPR042239">
    <property type="entry name" value="Nop_C"/>
</dbReference>
<dbReference type="GO" id="GO:0031428">
    <property type="term" value="C:box C/D methylation guide snoRNP complex"/>
    <property type="evidence" value="ECO:0007669"/>
    <property type="project" value="InterPro"/>
</dbReference>
<feature type="domain" description="Nop" evidence="2">
    <location>
        <begin position="164"/>
        <end position="278"/>
    </location>
</feature>
<keyword evidence="1" id="KW-0175">Coiled coil</keyword>
<sequence length="283" mass="30591">MTDRPAPESGWFADVDAETLEGSSAAVEAGTADAPADWPALAVESGFAADESDYYEKLRAATLDAARREVRERERADDKQLVHAVRAMDDAERTANELAERLAEWAGTLYDDAGVGIEGARELADSDPQTPLEERVVSFADRISGLADERDELRAFIEERAPAVAPNLAEMAGPVLAARLVALAGGLEPLAKKPSGTVQVLGAEDALFAHLKGRGSSPKHGIIYVHDYVRGTHPEHRGSAARAFAGKLSIAARIDHYSGEFKPEVHEELRERMETIRAREVGE</sequence>
<dbReference type="InterPro" id="IPR002687">
    <property type="entry name" value="Nop_dom"/>
</dbReference>
<evidence type="ECO:0000313" key="3">
    <source>
        <dbReference type="EMBL" id="SFR69152.1"/>
    </source>
</evidence>
<dbReference type="PANTHER" id="PTHR10894:SF0">
    <property type="entry name" value="NUCLEOLAR PROTEIN 56"/>
    <property type="match status" value="1"/>
</dbReference>
<dbReference type="AlphaFoldDB" id="A0A1I6IQX2"/>
<protein>
    <submittedName>
        <fullName evidence="3">Nucleolar protein 56</fullName>
    </submittedName>
</protein>
<evidence type="ECO:0000259" key="2">
    <source>
        <dbReference type="PROSITE" id="PS51358"/>
    </source>
</evidence>
<dbReference type="SUPFAM" id="SSF89124">
    <property type="entry name" value="Nop domain"/>
    <property type="match status" value="1"/>
</dbReference>
<reference evidence="4" key="1">
    <citation type="submission" date="2016-10" db="EMBL/GenBank/DDBJ databases">
        <authorList>
            <person name="Varghese N."/>
            <person name="Submissions S."/>
        </authorList>
    </citation>
    <scope>NUCLEOTIDE SEQUENCE [LARGE SCALE GENOMIC DNA]</scope>
    <source>
        <strain evidence="4">CGMCC 1.8711</strain>
    </source>
</reference>
<evidence type="ECO:0000256" key="1">
    <source>
        <dbReference type="SAM" id="Coils"/>
    </source>
</evidence>
<organism evidence="3 4">
    <name type="scientific">Halogeometricum limi</name>
    <dbReference type="NCBI Taxonomy" id="555875"/>
    <lineage>
        <taxon>Archaea</taxon>
        <taxon>Methanobacteriati</taxon>
        <taxon>Methanobacteriota</taxon>
        <taxon>Stenosarchaea group</taxon>
        <taxon>Halobacteria</taxon>
        <taxon>Halobacteriales</taxon>
        <taxon>Haloferacaceae</taxon>
        <taxon>Halogeometricum</taxon>
    </lineage>
</organism>
<proteinExistence type="predicted"/>
<dbReference type="Proteomes" id="UP000243250">
    <property type="component" value="Unassembled WGS sequence"/>
</dbReference>
<dbReference type="InterPro" id="IPR029012">
    <property type="entry name" value="Helix_hairpin_bin_sf"/>
</dbReference>
<dbReference type="Gene3D" id="1.10.246.90">
    <property type="entry name" value="Nop domain"/>
    <property type="match status" value="1"/>
</dbReference>
<dbReference type="OrthoDB" id="11877at2157"/>
<feature type="coiled-coil region" evidence="1">
    <location>
        <begin position="81"/>
        <end position="108"/>
    </location>
</feature>
<keyword evidence="4" id="KW-1185">Reference proteome</keyword>
<dbReference type="STRING" id="555875.SAMN04488124_3543"/>
<dbReference type="PROSITE" id="PS51358">
    <property type="entry name" value="NOP"/>
    <property type="match status" value="1"/>
</dbReference>
<dbReference type="EMBL" id="FOYS01000007">
    <property type="protein sequence ID" value="SFR69152.1"/>
    <property type="molecule type" value="Genomic_DNA"/>
</dbReference>
<accession>A0A1I6IQX2</accession>
<dbReference type="RefSeq" id="WP_089883403.1">
    <property type="nucleotide sequence ID" value="NZ_FOYS01000007.1"/>
</dbReference>
<evidence type="ECO:0000313" key="4">
    <source>
        <dbReference type="Proteomes" id="UP000243250"/>
    </source>
</evidence>
<dbReference type="InterPro" id="IPR045056">
    <property type="entry name" value="Nop56/Nop58"/>
</dbReference>
<dbReference type="Pfam" id="PF01798">
    <property type="entry name" value="Nop"/>
    <property type="match status" value="1"/>
</dbReference>
<dbReference type="InterPro" id="IPR036070">
    <property type="entry name" value="Nop_dom_sf"/>
</dbReference>
<dbReference type="PANTHER" id="PTHR10894">
    <property type="entry name" value="NUCLEOLAR PROTEIN 5 NUCLEOLAR PROTEIN NOP5 NOP58"/>
    <property type="match status" value="1"/>
</dbReference>
<dbReference type="GO" id="GO:0030515">
    <property type="term" value="F:snoRNA binding"/>
    <property type="evidence" value="ECO:0007669"/>
    <property type="project" value="InterPro"/>
</dbReference>
<dbReference type="Gene3D" id="1.10.287.660">
    <property type="entry name" value="Helix hairpin bin"/>
    <property type="match status" value="1"/>
</dbReference>
<gene>
    <name evidence="3" type="ORF">SAMN04488124_3543</name>
</gene>
<name>A0A1I6IQX2_9EURY</name>